<keyword evidence="2" id="KW-1185">Reference proteome</keyword>
<reference evidence="2" key="2">
    <citation type="submission" date="2019-02" db="EMBL/GenBank/DDBJ databases">
        <title>Opniocepnalus argus Var Kimnra genome.</title>
        <authorList>
            <person name="Zhou C."/>
            <person name="Xiao S."/>
        </authorList>
    </citation>
    <scope>NUCLEOTIDE SEQUENCE [LARGE SCALE GENOMIC DNA]</scope>
</reference>
<organism evidence="1 2">
    <name type="scientific">Channa argus</name>
    <name type="common">Northern snakehead</name>
    <name type="synonym">Ophicephalus argus</name>
    <dbReference type="NCBI Taxonomy" id="215402"/>
    <lineage>
        <taxon>Eukaryota</taxon>
        <taxon>Metazoa</taxon>
        <taxon>Chordata</taxon>
        <taxon>Craniata</taxon>
        <taxon>Vertebrata</taxon>
        <taxon>Euteleostomi</taxon>
        <taxon>Actinopterygii</taxon>
        <taxon>Neopterygii</taxon>
        <taxon>Teleostei</taxon>
        <taxon>Neoteleostei</taxon>
        <taxon>Acanthomorphata</taxon>
        <taxon>Anabantaria</taxon>
        <taxon>Anabantiformes</taxon>
        <taxon>Channoidei</taxon>
        <taxon>Channidae</taxon>
        <taxon>Channa</taxon>
    </lineage>
</organism>
<evidence type="ECO:0000313" key="1">
    <source>
        <dbReference type="EMBL" id="KAF3693455.1"/>
    </source>
</evidence>
<reference evidence="1 2" key="1">
    <citation type="submission" date="2019-02" db="EMBL/GenBank/DDBJ databases">
        <title>Opniocepnalus argus genome.</title>
        <authorList>
            <person name="Zhou C."/>
            <person name="Xiao S."/>
        </authorList>
    </citation>
    <scope>NUCLEOTIDE SEQUENCE [LARGE SCALE GENOMIC DNA]</scope>
    <source>
        <strain evidence="1">OARG1902GOOAL</strain>
        <tissue evidence="1">Muscle</tissue>
    </source>
</reference>
<accession>A0A6G1PT57</accession>
<protein>
    <submittedName>
        <fullName evidence="1">Uncharacterized protein</fullName>
    </submittedName>
</protein>
<gene>
    <name evidence="1" type="ORF">EXN66_Car009131</name>
</gene>
<dbReference type="AlphaFoldDB" id="A0A6G1PT57"/>
<sequence>MGRAQTRLRQLTVCSSLRHLASNRRRRENLGLTVPNPDGAIARSEWFSVGMPGTERPLWGLGKDTEDR</sequence>
<dbReference type="Proteomes" id="UP000503349">
    <property type="component" value="Chromosome 8"/>
</dbReference>
<evidence type="ECO:0000313" key="2">
    <source>
        <dbReference type="Proteomes" id="UP000503349"/>
    </source>
</evidence>
<proteinExistence type="predicted"/>
<name>A0A6G1PT57_CHAAH</name>
<dbReference type="EMBL" id="CM015719">
    <property type="protein sequence ID" value="KAF3693455.1"/>
    <property type="molecule type" value="Genomic_DNA"/>
</dbReference>